<protein>
    <submittedName>
        <fullName evidence="1">Uncharacterized protein</fullName>
    </submittedName>
</protein>
<keyword evidence="2" id="KW-1185">Reference proteome</keyword>
<proteinExistence type="predicted"/>
<dbReference type="Proteomes" id="UP000636709">
    <property type="component" value="Unassembled WGS sequence"/>
</dbReference>
<accession>A0A835FGL2</accession>
<organism evidence="1 2">
    <name type="scientific">Digitaria exilis</name>
    <dbReference type="NCBI Taxonomy" id="1010633"/>
    <lineage>
        <taxon>Eukaryota</taxon>
        <taxon>Viridiplantae</taxon>
        <taxon>Streptophyta</taxon>
        <taxon>Embryophyta</taxon>
        <taxon>Tracheophyta</taxon>
        <taxon>Spermatophyta</taxon>
        <taxon>Magnoliopsida</taxon>
        <taxon>Liliopsida</taxon>
        <taxon>Poales</taxon>
        <taxon>Poaceae</taxon>
        <taxon>PACMAD clade</taxon>
        <taxon>Panicoideae</taxon>
        <taxon>Panicodae</taxon>
        <taxon>Paniceae</taxon>
        <taxon>Anthephorinae</taxon>
        <taxon>Digitaria</taxon>
    </lineage>
</organism>
<sequence length="114" mass="12848">MKSTKRSISQTVKYWRAVRARFEDPAVGDRIHRQLLRLPRPTGQGLHRACQLLHGAGEQGDARPKNVAADWKKYTSLTPEGRNKGGYQGAAAEQVQEVHGMDVSKQALWETRVR</sequence>
<gene>
    <name evidence="1" type="ORF">HU200_011153</name>
</gene>
<evidence type="ECO:0000313" key="2">
    <source>
        <dbReference type="Proteomes" id="UP000636709"/>
    </source>
</evidence>
<evidence type="ECO:0000313" key="1">
    <source>
        <dbReference type="EMBL" id="KAF8755686.1"/>
    </source>
</evidence>
<name>A0A835FGL2_9POAL</name>
<reference evidence="1" key="1">
    <citation type="submission" date="2020-07" db="EMBL/GenBank/DDBJ databases">
        <title>Genome sequence and genetic diversity analysis of an under-domesticated orphan crop, white fonio (Digitaria exilis).</title>
        <authorList>
            <person name="Bennetzen J.L."/>
            <person name="Chen S."/>
            <person name="Ma X."/>
            <person name="Wang X."/>
            <person name="Yssel A.E.J."/>
            <person name="Chaluvadi S.R."/>
            <person name="Johnson M."/>
            <person name="Gangashetty P."/>
            <person name="Hamidou F."/>
            <person name="Sanogo M.D."/>
            <person name="Zwaenepoel A."/>
            <person name="Wallace J."/>
            <person name="Van De Peer Y."/>
            <person name="Van Deynze A."/>
        </authorList>
    </citation>
    <scope>NUCLEOTIDE SEQUENCE</scope>
    <source>
        <tissue evidence="1">Leaves</tissue>
    </source>
</reference>
<dbReference type="EMBL" id="JACEFO010000825">
    <property type="protein sequence ID" value="KAF8755686.1"/>
    <property type="molecule type" value="Genomic_DNA"/>
</dbReference>
<dbReference type="AlphaFoldDB" id="A0A835FGL2"/>
<comment type="caution">
    <text evidence="1">The sequence shown here is derived from an EMBL/GenBank/DDBJ whole genome shotgun (WGS) entry which is preliminary data.</text>
</comment>